<dbReference type="RefSeq" id="WP_129060548.1">
    <property type="nucleotide sequence ID" value="NZ_NXIE01000001.1"/>
</dbReference>
<gene>
    <name evidence="1" type="ORF">CP965_02880</name>
</gene>
<keyword evidence="2" id="KW-1185">Reference proteome</keyword>
<dbReference type="AlphaFoldDB" id="A0A4Q1B720"/>
<reference evidence="1 2" key="1">
    <citation type="submission" date="2017-09" db="EMBL/GenBank/DDBJ databases">
        <title>Genomics of the genus Arcobacter.</title>
        <authorList>
            <person name="Perez-Cataluna A."/>
            <person name="Figueras M.J."/>
            <person name="Salas-Masso N."/>
        </authorList>
    </citation>
    <scope>NUCLEOTIDE SEQUENCE [LARGE SCALE GENOMIC DNA]</scope>
    <source>
        <strain evidence="1 2">F156-34</strain>
    </source>
</reference>
<dbReference type="EMBL" id="NXIE01000001">
    <property type="protein sequence ID" value="RXK14409.1"/>
    <property type="molecule type" value="Genomic_DNA"/>
</dbReference>
<name>A0A4Q1B720_9BACT</name>
<dbReference type="OrthoDB" id="5346483at2"/>
<evidence type="ECO:0000313" key="1">
    <source>
        <dbReference type="EMBL" id="RXK14409.1"/>
    </source>
</evidence>
<proteinExistence type="predicted"/>
<accession>A0A4Q1B720</accession>
<sequence>MEMVLNEYDIVVGAKFENGTIQDYIDEAQTYGLIRYENTTANWFLYNAIDSAEDIKELYNKIKSDENHYIKDEFGEEMVLFNKKGKISYETLVEKIDSYLDDELANVY</sequence>
<evidence type="ECO:0000313" key="2">
    <source>
        <dbReference type="Proteomes" id="UP000289718"/>
    </source>
</evidence>
<comment type="caution">
    <text evidence="1">The sequence shown here is derived from an EMBL/GenBank/DDBJ whole genome shotgun (WGS) entry which is preliminary data.</text>
</comment>
<protein>
    <submittedName>
        <fullName evidence="1">Uncharacterized protein</fullName>
    </submittedName>
</protein>
<dbReference type="Proteomes" id="UP000289718">
    <property type="component" value="Unassembled WGS sequence"/>
</dbReference>
<organism evidence="1 2">
    <name type="scientific">Halarcobacter mediterraneus</name>
    <dbReference type="NCBI Taxonomy" id="2023153"/>
    <lineage>
        <taxon>Bacteria</taxon>
        <taxon>Pseudomonadati</taxon>
        <taxon>Campylobacterota</taxon>
        <taxon>Epsilonproteobacteria</taxon>
        <taxon>Campylobacterales</taxon>
        <taxon>Arcobacteraceae</taxon>
        <taxon>Halarcobacter</taxon>
    </lineage>
</organism>